<evidence type="ECO:0000313" key="2">
    <source>
        <dbReference type="Proteomes" id="UP000004535"/>
    </source>
</evidence>
<comment type="caution">
    <text evidence="1">The sequence shown here is derived from an EMBL/GenBank/DDBJ whole genome shotgun (WGS) entry which is preliminary data.</text>
</comment>
<dbReference type="EMBL" id="ACFC01000004">
    <property type="protein sequence ID" value="EEE07258.1"/>
    <property type="molecule type" value="Genomic_DNA"/>
</dbReference>
<organism evidence="1 2">
    <name type="scientific">Burkholderia multivorans CGD2</name>
    <dbReference type="NCBI Taxonomy" id="513052"/>
    <lineage>
        <taxon>Bacteria</taxon>
        <taxon>Pseudomonadati</taxon>
        <taxon>Pseudomonadota</taxon>
        <taxon>Betaproteobacteria</taxon>
        <taxon>Burkholderiales</taxon>
        <taxon>Burkholderiaceae</taxon>
        <taxon>Burkholderia</taxon>
        <taxon>Burkholderia cepacia complex</taxon>
    </lineage>
</organism>
<accession>B9BNU0</accession>
<sequence length="43" mass="5403">MMAIAAQKRRYGYRHKRRFHKDCWARRRVFQQIRQQPSLRNAS</sequence>
<evidence type="ECO:0000313" key="1">
    <source>
        <dbReference type="EMBL" id="EEE07258.1"/>
    </source>
</evidence>
<protein>
    <submittedName>
        <fullName evidence="1">Uncharacterized protein</fullName>
    </submittedName>
</protein>
<gene>
    <name evidence="1" type="ORF">BURMUCGD2_6360</name>
</gene>
<name>B9BNU0_9BURK</name>
<dbReference type="Proteomes" id="UP000004535">
    <property type="component" value="Unassembled WGS sequence"/>
</dbReference>
<proteinExistence type="predicted"/>
<dbReference type="AlphaFoldDB" id="B9BNU0"/>
<reference evidence="1 2" key="1">
    <citation type="journal article" date="2012" name="J. Bacteriol.">
        <title>Draft Genome Sequence Determination for Cystic Fibrosis and Chronic Granulomatous Disease Burkholderia multivorans Isolates.</title>
        <authorList>
            <person name="Varga J.J."/>
            <person name="Losada L."/>
            <person name="Zelazny A.M."/>
            <person name="Brinkac L."/>
            <person name="Harkins D."/>
            <person name="Radune D."/>
            <person name="Hostetler J."/>
            <person name="Sampaio E.P."/>
            <person name="Ronning C.M."/>
            <person name="Nierman W.C."/>
            <person name="Greenberg D.E."/>
            <person name="Holland S.M."/>
            <person name="Goldberg J.B."/>
        </authorList>
    </citation>
    <scope>NUCLEOTIDE SEQUENCE [LARGE SCALE GENOMIC DNA]</scope>
    <source>
        <strain evidence="1 2">CGD2</strain>
    </source>
</reference>